<protein>
    <recommendedName>
        <fullName evidence="5">Tetratricopeptide repeat protein 29</fullName>
    </recommendedName>
</protein>
<dbReference type="PANTHER" id="PTHR46630">
    <property type="entry name" value="TETRATRICOPEPTIDE REPEAT PROTEIN 29"/>
    <property type="match status" value="1"/>
</dbReference>
<evidence type="ECO:0000256" key="1">
    <source>
        <dbReference type="ARBA" id="ARBA00004496"/>
    </source>
</evidence>
<accession>A0AAV2N601</accession>
<dbReference type="Gene3D" id="1.25.40.10">
    <property type="entry name" value="Tetratricopeptide repeat domain"/>
    <property type="match status" value="1"/>
</dbReference>
<dbReference type="Proteomes" id="UP001497644">
    <property type="component" value="Chromosome 10"/>
</dbReference>
<gene>
    <name evidence="7" type="ORF">LPLAT_LOCUS1742</name>
</gene>
<evidence type="ECO:0000313" key="8">
    <source>
        <dbReference type="Proteomes" id="UP001497644"/>
    </source>
</evidence>
<keyword evidence="3" id="KW-0677">Repeat</keyword>
<name>A0AAV2N601_9HYME</name>
<evidence type="ECO:0000256" key="5">
    <source>
        <dbReference type="ARBA" id="ARBA00040665"/>
    </source>
</evidence>
<evidence type="ECO:0000256" key="3">
    <source>
        <dbReference type="ARBA" id="ARBA00022737"/>
    </source>
</evidence>
<keyword evidence="8" id="KW-1185">Reference proteome</keyword>
<dbReference type="GO" id="GO:0005929">
    <property type="term" value="C:cilium"/>
    <property type="evidence" value="ECO:0007669"/>
    <property type="project" value="TreeGrafter"/>
</dbReference>
<dbReference type="InterPro" id="IPR051476">
    <property type="entry name" value="Bac_ResReg_Asp_Phosphatase"/>
</dbReference>
<reference evidence="7" key="1">
    <citation type="submission" date="2024-04" db="EMBL/GenBank/DDBJ databases">
        <authorList>
            <consortium name="Molecular Ecology Group"/>
        </authorList>
    </citation>
    <scope>NUCLEOTIDE SEQUENCE</scope>
</reference>
<dbReference type="GO" id="GO:0005737">
    <property type="term" value="C:cytoplasm"/>
    <property type="evidence" value="ECO:0007669"/>
    <property type="project" value="UniProtKB-SubCell"/>
</dbReference>
<dbReference type="GO" id="GO:0003341">
    <property type="term" value="P:cilium movement"/>
    <property type="evidence" value="ECO:0007669"/>
    <property type="project" value="TreeGrafter"/>
</dbReference>
<evidence type="ECO:0000256" key="2">
    <source>
        <dbReference type="ARBA" id="ARBA00022490"/>
    </source>
</evidence>
<dbReference type="SUPFAM" id="SSF48452">
    <property type="entry name" value="TPR-like"/>
    <property type="match status" value="1"/>
</dbReference>
<dbReference type="AlphaFoldDB" id="A0AAV2N601"/>
<dbReference type="EMBL" id="OZ034833">
    <property type="protein sequence ID" value="CAL1675293.1"/>
    <property type="molecule type" value="Genomic_DNA"/>
</dbReference>
<evidence type="ECO:0000256" key="6">
    <source>
        <dbReference type="ARBA" id="ARBA00044739"/>
    </source>
</evidence>
<comment type="subcellular location">
    <subcellularLocation>
        <location evidence="1">Cytoplasm</location>
    </subcellularLocation>
</comment>
<keyword evidence="4" id="KW-0802">TPR repeat</keyword>
<organism evidence="7 8">
    <name type="scientific">Lasius platythorax</name>
    <dbReference type="NCBI Taxonomy" id="488582"/>
    <lineage>
        <taxon>Eukaryota</taxon>
        <taxon>Metazoa</taxon>
        <taxon>Ecdysozoa</taxon>
        <taxon>Arthropoda</taxon>
        <taxon>Hexapoda</taxon>
        <taxon>Insecta</taxon>
        <taxon>Pterygota</taxon>
        <taxon>Neoptera</taxon>
        <taxon>Endopterygota</taxon>
        <taxon>Hymenoptera</taxon>
        <taxon>Apocrita</taxon>
        <taxon>Aculeata</taxon>
        <taxon>Formicoidea</taxon>
        <taxon>Formicidae</taxon>
        <taxon>Formicinae</taxon>
        <taxon>Lasius</taxon>
        <taxon>Lasius</taxon>
    </lineage>
</organism>
<evidence type="ECO:0000256" key="4">
    <source>
        <dbReference type="ARBA" id="ARBA00022803"/>
    </source>
</evidence>
<proteinExistence type="predicted"/>
<keyword evidence="2" id="KW-0963">Cytoplasm</keyword>
<comment type="function">
    <text evidence="6">Axonemal protein which is implicated in axonemal and/or peri-axonemal structure assembly and regulates flagellum assembly and beating and therefore sperm motility.</text>
</comment>
<sequence>MRKFDLKTVRARAIRGKNFGEGKLSEVDSKIKGSERDSTETIRTLAGVRQEEMRKVKKELKEMLPILKPSEVKRFHLPLHEAIIHELEEDGYEESVSYLKELFELDEETRKEAGPGTLTWKKPRLKDNKDAMARLKKGLIAFERAKNAGDSASMIMEFLDMSLFFQAMTWEWWWVAERLYRSALENAKLIEKLEQRTITLMHYLYGRFLLEQIQNMTESLYHLKVAREASREKHWNASKVTGRKEETIFRECNVLLYKALLMHAQQIDPNQPDIIVKVYTEALARAKDSEHYEYVANALYELGKSQLRSGDVKLAFQNFSKFLAMARRLPDPERICNAHMAQALAYKLYNSHLQELNDEVNTEKHLHLFRKNAAEFKLMKKLAEAHYYTGEYFLSKRRPDIATPHLEKSFNLYNELDLHDDANKARTIAAVSKGHKIIDQYIDLILQCGTADQRAISTLCQWKNRRSVFWTEKTLHPEDSEKSFTFENETSSSLSTLTDTALVGGNMTDSI</sequence>
<dbReference type="PANTHER" id="PTHR46630:SF1">
    <property type="entry name" value="TETRATRICOPEPTIDE REPEAT PROTEIN 29"/>
    <property type="match status" value="1"/>
</dbReference>
<dbReference type="InterPro" id="IPR011990">
    <property type="entry name" value="TPR-like_helical_dom_sf"/>
</dbReference>
<evidence type="ECO:0000313" key="7">
    <source>
        <dbReference type="EMBL" id="CAL1675293.1"/>
    </source>
</evidence>